<protein>
    <submittedName>
        <fullName evidence="1">Uncharacterized protein</fullName>
    </submittedName>
</protein>
<dbReference type="Proteomes" id="UP001152523">
    <property type="component" value="Unassembled WGS sequence"/>
</dbReference>
<dbReference type="EMBL" id="CAMAPF010000017">
    <property type="protein sequence ID" value="CAH9070252.1"/>
    <property type="molecule type" value="Genomic_DNA"/>
</dbReference>
<dbReference type="AlphaFoldDB" id="A0AAV0C8M8"/>
<evidence type="ECO:0000313" key="2">
    <source>
        <dbReference type="Proteomes" id="UP001152523"/>
    </source>
</evidence>
<reference evidence="1" key="1">
    <citation type="submission" date="2022-07" db="EMBL/GenBank/DDBJ databases">
        <authorList>
            <person name="Macas J."/>
            <person name="Novak P."/>
            <person name="Neumann P."/>
        </authorList>
    </citation>
    <scope>NUCLEOTIDE SEQUENCE</scope>
</reference>
<organism evidence="1 2">
    <name type="scientific">Cuscuta epithymum</name>
    <dbReference type="NCBI Taxonomy" id="186058"/>
    <lineage>
        <taxon>Eukaryota</taxon>
        <taxon>Viridiplantae</taxon>
        <taxon>Streptophyta</taxon>
        <taxon>Embryophyta</taxon>
        <taxon>Tracheophyta</taxon>
        <taxon>Spermatophyta</taxon>
        <taxon>Magnoliopsida</taxon>
        <taxon>eudicotyledons</taxon>
        <taxon>Gunneridae</taxon>
        <taxon>Pentapetalae</taxon>
        <taxon>asterids</taxon>
        <taxon>lamiids</taxon>
        <taxon>Solanales</taxon>
        <taxon>Convolvulaceae</taxon>
        <taxon>Cuscuteae</taxon>
        <taxon>Cuscuta</taxon>
        <taxon>Cuscuta subgen. Cuscuta</taxon>
    </lineage>
</organism>
<accession>A0AAV0C8M8</accession>
<proteinExistence type="predicted"/>
<sequence>MTYLVHICQLNDIDDEDVKICSSREIGERRRRPMEGSGVRWRAAEAGGGRWRWLINRGWQRATLVHGISSLVS</sequence>
<name>A0AAV0C8M8_9ASTE</name>
<comment type="caution">
    <text evidence="1">The sequence shown here is derived from an EMBL/GenBank/DDBJ whole genome shotgun (WGS) entry which is preliminary data.</text>
</comment>
<evidence type="ECO:0000313" key="1">
    <source>
        <dbReference type="EMBL" id="CAH9070252.1"/>
    </source>
</evidence>
<gene>
    <name evidence="1" type="ORF">CEPIT_LOCUS3363</name>
</gene>
<keyword evidence="2" id="KW-1185">Reference proteome</keyword>